<protein>
    <recommendedName>
        <fullName evidence="3">C2H2-type domain-containing protein</fullName>
    </recommendedName>
</protein>
<sequence>MHIVRRVGRYSQPRAAVARRIYFCPICGDGYLTIDELNGHVLHCARTVHR</sequence>
<reference evidence="1" key="1">
    <citation type="submission" date="2022-07" db="EMBL/GenBank/DDBJ databases">
        <title>Phylogenomic reconstructions and comparative analyses of Kickxellomycotina fungi.</title>
        <authorList>
            <person name="Reynolds N.K."/>
            <person name="Stajich J.E."/>
            <person name="Barry K."/>
            <person name="Grigoriev I.V."/>
            <person name="Crous P."/>
            <person name="Smith M.E."/>
        </authorList>
    </citation>
    <scope>NUCLEOTIDE SEQUENCE</scope>
    <source>
        <strain evidence="1">NBRC 105414</strain>
    </source>
</reference>
<name>A0A9W8HCQ6_9FUNG</name>
<proteinExistence type="predicted"/>
<comment type="caution">
    <text evidence="1">The sequence shown here is derived from an EMBL/GenBank/DDBJ whole genome shotgun (WGS) entry which is preliminary data.</text>
</comment>
<organism evidence="1 2">
    <name type="scientific">Coemansia javaensis</name>
    <dbReference type="NCBI Taxonomy" id="2761396"/>
    <lineage>
        <taxon>Eukaryota</taxon>
        <taxon>Fungi</taxon>
        <taxon>Fungi incertae sedis</taxon>
        <taxon>Zoopagomycota</taxon>
        <taxon>Kickxellomycotina</taxon>
        <taxon>Kickxellomycetes</taxon>
        <taxon>Kickxellales</taxon>
        <taxon>Kickxellaceae</taxon>
        <taxon>Coemansia</taxon>
    </lineage>
</organism>
<dbReference type="EMBL" id="JANBUL010000160">
    <property type="protein sequence ID" value="KAJ2779852.1"/>
    <property type="molecule type" value="Genomic_DNA"/>
</dbReference>
<evidence type="ECO:0000313" key="1">
    <source>
        <dbReference type="EMBL" id="KAJ2779852.1"/>
    </source>
</evidence>
<keyword evidence="2" id="KW-1185">Reference proteome</keyword>
<dbReference type="Proteomes" id="UP001140217">
    <property type="component" value="Unassembled WGS sequence"/>
</dbReference>
<gene>
    <name evidence="1" type="ORF">H4R18_003779</name>
</gene>
<evidence type="ECO:0000313" key="2">
    <source>
        <dbReference type="Proteomes" id="UP001140217"/>
    </source>
</evidence>
<evidence type="ECO:0008006" key="3">
    <source>
        <dbReference type="Google" id="ProtNLM"/>
    </source>
</evidence>
<accession>A0A9W8HCQ6</accession>
<dbReference type="AlphaFoldDB" id="A0A9W8HCQ6"/>